<dbReference type="PROSITE" id="PS51257">
    <property type="entry name" value="PROKAR_LIPOPROTEIN"/>
    <property type="match status" value="1"/>
</dbReference>
<dbReference type="InterPro" id="IPR013783">
    <property type="entry name" value="Ig-like_fold"/>
</dbReference>
<dbReference type="Pfam" id="PF16820">
    <property type="entry name" value="PKD_3"/>
    <property type="match status" value="1"/>
</dbReference>
<feature type="signal peptide" evidence="1">
    <location>
        <begin position="1"/>
        <end position="20"/>
    </location>
</feature>
<dbReference type="CDD" id="cd00146">
    <property type="entry name" value="PKD"/>
    <property type="match status" value="1"/>
</dbReference>
<dbReference type="InterPro" id="IPR035986">
    <property type="entry name" value="PKD_dom_sf"/>
</dbReference>
<dbReference type="SUPFAM" id="SSF50969">
    <property type="entry name" value="YVTN repeat-like/Quinoprotein amine dehydrogenase"/>
    <property type="match status" value="1"/>
</dbReference>
<dbReference type="InterPro" id="IPR041696">
    <property type="entry name" value="PKD_3"/>
</dbReference>
<dbReference type="SUPFAM" id="SSF49299">
    <property type="entry name" value="PKD domain"/>
    <property type="match status" value="1"/>
</dbReference>
<dbReference type="Proteomes" id="UP000646484">
    <property type="component" value="Unassembled WGS sequence"/>
</dbReference>
<evidence type="ECO:0000256" key="1">
    <source>
        <dbReference type="SAM" id="SignalP"/>
    </source>
</evidence>
<dbReference type="EMBL" id="JACOOH010000001">
    <property type="protein sequence ID" value="MBC5619614.1"/>
    <property type="molecule type" value="Genomic_DNA"/>
</dbReference>
<dbReference type="PROSITE" id="PS50093">
    <property type="entry name" value="PKD"/>
    <property type="match status" value="1"/>
</dbReference>
<dbReference type="Pfam" id="PF16819">
    <property type="entry name" value="DUF5074"/>
    <property type="match status" value="1"/>
</dbReference>
<dbReference type="Gene3D" id="2.60.40.10">
    <property type="entry name" value="Immunoglobulins"/>
    <property type="match status" value="1"/>
</dbReference>
<feature type="domain" description="PKD" evidence="2">
    <location>
        <begin position="40"/>
        <end position="117"/>
    </location>
</feature>
<dbReference type="InterPro" id="IPR015943">
    <property type="entry name" value="WD40/YVTN_repeat-like_dom_sf"/>
</dbReference>
<evidence type="ECO:0000313" key="3">
    <source>
        <dbReference type="EMBL" id="MBC5619614.1"/>
    </source>
</evidence>
<dbReference type="Gene3D" id="2.130.10.10">
    <property type="entry name" value="YVTN repeat-like/Quinoprotein amine dehydrogenase"/>
    <property type="match status" value="1"/>
</dbReference>
<keyword evidence="4" id="KW-1185">Reference proteome</keyword>
<organism evidence="3 4">
    <name type="scientific">Butyricimonas hominis</name>
    <dbReference type="NCBI Taxonomy" id="2763032"/>
    <lineage>
        <taxon>Bacteria</taxon>
        <taxon>Pseudomonadati</taxon>
        <taxon>Bacteroidota</taxon>
        <taxon>Bacteroidia</taxon>
        <taxon>Bacteroidales</taxon>
        <taxon>Odoribacteraceae</taxon>
        <taxon>Butyricimonas</taxon>
    </lineage>
</organism>
<gene>
    <name evidence="3" type="ORF">H8S64_00725</name>
</gene>
<keyword evidence="1" id="KW-0732">Signal</keyword>
<dbReference type="InterPro" id="IPR000601">
    <property type="entry name" value="PKD_dom"/>
</dbReference>
<proteinExistence type="predicted"/>
<comment type="caution">
    <text evidence="3">The sequence shown here is derived from an EMBL/GenBank/DDBJ whole genome shotgun (WGS) entry which is preliminary data.</text>
</comment>
<protein>
    <submittedName>
        <fullName evidence="3">PKD domain containing protein</fullName>
    </submittedName>
</protein>
<name>A0ABR7CVB5_9BACT</name>
<evidence type="ECO:0000259" key="2">
    <source>
        <dbReference type="PROSITE" id="PS50093"/>
    </source>
</evidence>
<dbReference type="InterPro" id="IPR031815">
    <property type="entry name" value="DUF5074"/>
</dbReference>
<dbReference type="RefSeq" id="WP_186974589.1">
    <property type="nucleotide sequence ID" value="NZ_JACOOH010000001.1"/>
</dbReference>
<feature type="chain" id="PRO_5047054657" evidence="1">
    <location>
        <begin position="21"/>
        <end position="492"/>
    </location>
</feature>
<dbReference type="InterPro" id="IPR011044">
    <property type="entry name" value="Quino_amine_DH_bsu"/>
</dbReference>
<reference evidence="3 4" key="1">
    <citation type="submission" date="2020-08" db="EMBL/GenBank/DDBJ databases">
        <title>Genome public.</title>
        <authorList>
            <person name="Liu C."/>
            <person name="Sun Q."/>
        </authorList>
    </citation>
    <scope>NUCLEOTIDE SEQUENCE [LARGE SCALE GENOMIC DNA]</scope>
    <source>
        <strain evidence="3 4">NSJ-56</strain>
    </source>
</reference>
<sequence length="492" mass="54890">MKKLYLLFIVWGLMSSLFSACSDDCDCIPYQPEPEVPTAPVVTITNSEYTMLLTDSIVFRANITSELPATYLWTIGGQEVSTDSIYVFKADAVGVYTLQVTVTNEAGNQIQSVQVIVKEITKEETPEGKYKNGTFILNEGLIGTYGSLIFINPDGNITDNVYFRENGKRLWSLTQDLFIHNNKMYIIAQKGDDASMNYGAITILNAETLKEVFSYSFPPELGFTSPTHIAVLGEDNIYIRDENSISVFHPSDLSMTRIAGTEKAHKNTMAVVDGKLFAAIYNQKSLVVIEKGKTEITTTIEFDGNVSGIIKSSDDKLWVSDESGKISKVDPNSYEIIASNQLTGEAAERLKLNPPSSQAAAPHITAKGDTLYMSATKPSIYFHIFSKDTTALMVDATQYIPASPDYFEAQNFQAYNTCAVDPVTGRVFLNTLKGWGGLRHNNHISIFDFTIVVTYNKYTKKYKNTITPRLCKDYANYLDYPANIYFTHNFQH</sequence>
<accession>A0ABR7CVB5</accession>
<evidence type="ECO:0000313" key="4">
    <source>
        <dbReference type="Proteomes" id="UP000646484"/>
    </source>
</evidence>